<name>A0A8H5BL26_9AGAR</name>
<dbReference type="AlphaFoldDB" id="A0A8H5BL26"/>
<dbReference type="Proteomes" id="UP000567179">
    <property type="component" value="Unassembled WGS sequence"/>
</dbReference>
<reference evidence="3 4" key="1">
    <citation type="journal article" date="2020" name="ISME J.">
        <title>Uncovering the hidden diversity of litter-decomposition mechanisms in mushroom-forming fungi.</title>
        <authorList>
            <person name="Floudas D."/>
            <person name="Bentzer J."/>
            <person name="Ahren D."/>
            <person name="Johansson T."/>
            <person name="Persson P."/>
            <person name="Tunlid A."/>
        </authorList>
    </citation>
    <scope>NUCLEOTIDE SEQUENCE [LARGE SCALE GENOMIC DNA]</scope>
    <source>
        <strain evidence="3 4">CBS 101986</strain>
    </source>
</reference>
<keyword evidence="4" id="KW-1185">Reference proteome</keyword>
<feature type="region of interest" description="Disordered" evidence="1">
    <location>
        <begin position="575"/>
        <end position="600"/>
    </location>
</feature>
<dbReference type="InterPro" id="IPR036047">
    <property type="entry name" value="F-box-like_dom_sf"/>
</dbReference>
<dbReference type="Gene3D" id="3.80.10.10">
    <property type="entry name" value="Ribonuclease Inhibitor"/>
    <property type="match status" value="1"/>
</dbReference>
<protein>
    <recommendedName>
        <fullName evidence="2">F-box domain-containing protein</fullName>
    </recommendedName>
</protein>
<dbReference type="OrthoDB" id="2884925at2759"/>
<evidence type="ECO:0000259" key="2">
    <source>
        <dbReference type="Pfam" id="PF12937"/>
    </source>
</evidence>
<dbReference type="SUPFAM" id="SSF81383">
    <property type="entry name" value="F-box domain"/>
    <property type="match status" value="1"/>
</dbReference>
<dbReference type="InterPro" id="IPR032675">
    <property type="entry name" value="LRR_dom_sf"/>
</dbReference>
<proteinExistence type="predicted"/>
<dbReference type="SUPFAM" id="SSF52047">
    <property type="entry name" value="RNI-like"/>
    <property type="match status" value="1"/>
</dbReference>
<comment type="caution">
    <text evidence="3">The sequence shown here is derived from an EMBL/GenBank/DDBJ whole genome shotgun (WGS) entry which is preliminary data.</text>
</comment>
<gene>
    <name evidence="3" type="ORF">D9619_010022</name>
</gene>
<dbReference type="Gene3D" id="1.20.1280.50">
    <property type="match status" value="1"/>
</dbReference>
<accession>A0A8H5BL26</accession>
<evidence type="ECO:0000313" key="3">
    <source>
        <dbReference type="EMBL" id="KAF5325384.1"/>
    </source>
</evidence>
<dbReference type="Pfam" id="PF12937">
    <property type="entry name" value="F-box-like"/>
    <property type="match status" value="1"/>
</dbReference>
<feature type="domain" description="F-box" evidence="2">
    <location>
        <begin position="39"/>
        <end position="89"/>
    </location>
</feature>
<dbReference type="InterPro" id="IPR001810">
    <property type="entry name" value="F-box_dom"/>
</dbReference>
<dbReference type="EMBL" id="JAACJJ010000015">
    <property type="protein sequence ID" value="KAF5325384.1"/>
    <property type="molecule type" value="Genomic_DNA"/>
</dbReference>
<evidence type="ECO:0000313" key="4">
    <source>
        <dbReference type="Proteomes" id="UP000567179"/>
    </source>
</evidence>
<sequence length="696" mass="79092">MATQISYHEAQMLIDKEIADLTARIRLLKTRRNVLARVSQLPDEILQHIFLILRDLHSRYSNQWQSVTHICRYWRRVAIGLPSLWTRLYDPPHDFGRLMLKRSQNAPLEVGLETLEQKHSITILTSILREINHIRTLEFNHMPCNFLDTVHDILTGLDPDSEASLLESLIIGTASVPRPASIRVITDIFRPTHLLRRLSLLEGYFDWGMFPLPSLTHLELHSESLGGVSGTHFMETLRHMQNLETLKMRWSTMNIGQFPPSLRPQPIQLTCLRRLEIWDGSQVALESFLSLVMHPRLHQLDINPTPPVANTLTFTKSILSSVGRANFGPLEFLRIEHQGVTLSPSPETDILHHDEWSSFIHSWIPKDVHHDCGTPFTSVADIISWLSPLHSPNRINLRHICLDSSDAPIGDFTRLFASLPHLEIIEVYRELALVLFKAMNITSTSDSAVPTTPTPFPKLQTIIWHDHFCRLHDHDDIWSDRPLLSSSAFSDLYSGLLFRYAHGASIPKLELAFSVRPCPLPANGMGTVDSFTPLAHPTTLSAPWLMPMMTRPSPSHSHTYNILTRCNTTLVKTYEDGTRHQSRRRQFRSTPRPASARNQSPSCLLLPVAAIWQWPKAHPSPGPFTITARSHHLEYSTEHQHQVAIHIRATSISPAMSMSTDVDEEITWGYAAPNAEDAPHFPHITVSIDETRPDSF</sequence>
<organism evidence="3 4">
    <name type="scientific">Psilocybe cf. subviscida</name>
    <dbReference type="NCBI Taxonomy" id="2480587"/>
    <lineage>
        <taxon>Eukaryota</taxon>
        <taxon>Fungi</taxon>
        <taxon>Dikarya</taxon>
        <taxon>Basidiomycota</taxon>
        <taxon>Agaricomycotina</taxon>
        <taxon>Agaricomycetes</taxon>
        <taxon>Agaricomycetidae</taxon>
        <taxon>Agaricales</taxon>
        <taxon>Agaricineae</taxon>
        <taxon>Strophariaceae</taxon>
        <taxon>Psilocybe</taxon>
    </lineage>
</organism>
<evidence type="ECO:0000256" key="1">
    <source>
        <dbReference type="SAM" id="MobiDB-lite"/>
    </source>
</evidence>